<proteinExistence type="predicted"/>
<name>A0AAD7RT81_9TELE</name>
<gene>
    <name evidence="2" type="ORF">AAFF_G00113870</name>
</gene>
<keyword evidence="3" id="KW-1185">Reference proteome</keyword>
<organism evidence="2 3">
    <name type="scientific">Aldrovandia affinis</name>
    <dbReference type="NCBI Taxonomy" id="143900"/>
    <lineage>
        <taxon>Eukaryota</taxon>
        <taxon>Metazoa</taxon>
        <taxon>Chordata</taxon>
        <taxon>Craniata</taxon>
        <taxon>Vertebrata</taxon>
        <taxon>Euteleostomi</taxon>
        <taxon>Actinopterygii</taxon>
        <taxon>Neopterygii</taxon>
        <taxon>Teleostei</taxon>
        <taxon>Notacanthiformes</taxon>
        <taxon>Halosauridae</taxon>
        <taxon>Aldrovandia</taxon>
    </lineage>
</organism>
<protein>
    <submittedName>
        <fullName evidence="2">Uncharacterized protein</fullName>
    </submittedName>
</protein>
<dbReference type="EMBL" id="JAINUG010000177">
    <property type="protein sequence ID" value="KAJ8389918.1"/>
    <property type="molecule type" value="Genomic_DNA"/>
</dbReference>
<evidence type="ECO:0000256" key="1">
    <source>
        <dbReference type="SAM" id="MobiDB-lite"/>
    </source>
</evidence>
<sequence>MFRFKQSRLRTAKLPPNSALLFISSAVSEMGTGLLDHPRSGRINTFAETCNYLCDVEPAPFSPPPESRGPRTRRRPLTCAGPPARLASKYGRPERRVRGV</sequence>
<dbReference type="AlphaFoldDB" id="A0AAD7RT81"/>
<dbReference type="Proteomes" id="UP001221898">
    <property type="component" value="Unassembled WGS sequence"/>
</dbReference>
<accession>A0AAD7RT81</accession>
<reference evidence="2" key="1">
    <citation type="journal article" date="2023" name="Science">
        <title>Genome structures resolve the early diversification of teleost fishes.</title>
        <authorList>
            <person name="Parey E."/>
            <person name="Louis A."/>
            <person name="Montfort J."/>
            <person name="Bouchez O."/>
            <person name="Roques C."/>
            <person name="Iampietro C."/>
            <person name="Lluch J."/>
            <person name="Castinel A."/>
            <person name="Donnadieu C."/>
            <person name="Desvignes T."/>
            <person name="Floi Bucao C."/>
            <person name="Jouanno E."/>
            <person name="Wen M."/>
            <person name="Mejri S."/>
            <person name="Dirks R."/>
            <person name="Jansen H."/>
            <person name="Henkel C."/>
            <person name="Chen W.J."/>
            <person name="Zahm M."/>
            <person name="Cabau C."/>
            <person name="Klopp C."/>
            <person name="Thompson A.W."/>
            <person name="Robinson-Rechavi M."/>
            <person name="Braasch I."/>
            <person name="Lecointre G."/>
            <person name="Bobe J."/>
            <person name="Postlethwait J.H."/>
            <person name="Berthelot C."/>
            <person name="Roest Crollius H."/>
            <person name="Guiguen Y."/>
        </authorList>
    </citation>
    <scope>NUCLEOTIDE SEQUENCE</scope>
    <source>
        <strain evidence="2">NC1722</strain>
    </source>
</reference>
<evidence type="ECO:0000313" key="2">
    <source>
        <dbReference type="EMBL" id="KAJ8389918.1"/>
    </source>
</evidence>
<comment type="caution">
    <text evidence="2">The sequence shown here is derived from an EMBL/GenBank/DDBJ whole genome shotgun (WGS) entry which is preliminary data.</text>
</comment>
<feature type="compositionally biased region" description="Basic and acidic residues" evidence="1">
    <location>
        <begin position="91"/>
        <end position="100"/>
    </location>
</feature>
<feature type="region of interest" description="Disordered" evidence="1">
    <location>
        <begin position="61"/>
        <end position="100"/>
    </location>
</feature>
<evidence type="ECO:0000313" key="3">
    <source>
        <dbReference type="Proteomes" id="UP001221898"/>
    </source>
</evidence>